<name>A0A1B7LH98_9FIRM</name>
<dbReference type="Gene3D" id="2.60.40.1120">
    <property type="entry name" value="Carboxypeptidase-like, regulatory domain"/>
    <property type="match status" value="1"/>
</dbReference>
<organism evidence="1 2">
    <name type="scientific">Desulfotomaculum copahuensis</name>
    <dbReference type="NCBI Taxonomy" id="1838280"/>
    <lineage>
        <taxon>Bacteria</taxon>
        <taxon>Bacillati</taxon>
        <taxon>Bacillota</taxon>
        <taxon>Clostridia</taxon>
        <taxon>Eubacteriales</taxon>
        <taxon>Desulfotomaculaceae</taxon>
        <taxon>Desulfotomaculum</taxon>
    </lineage>
</organism>
<evidence type="ECO:0000313" key="2">
    <source>
        <dbReference type="Proteomes" id="UP000078532"/>
    </source>
</evidence>
<protein>
    <recommendedName>
        <fullName evidence="3">Carboxypeptidase regulatory-like domain-containing protein</fullName>
    </recommendedName>
</protein>
<dbReference type="EMBL" id="LYVF01000054">
    <property type="protein sequence ID" value="OAT85566.1"/>
    <property type="molecule type" value="Genomic_DNA"/>
</dbReference>
<comment type="caution">
    <text evidence="1">The sequence shown here is derived from an EMBL/GenBank/DDBJ whole genome shotgun (WGS) entry which is preliminary data.</text>
</comment>
<reference evidence="1 2" key="1">
    <citation type="submission" date="2016-04" db="EMBL/GenBank/DDBJ databases">
        <authorList>
            <person name="Evans L.H."/>
            <person name="Alamgir A."/>
            <person name="Owens N."/>
            <person name="Weber N.D."/>
            <person name="Virtaneva K."/>
            <person name="Barbian K."/>
            <person name="Babar A."/>
            <person name="Rosenke K."/>
        </authorList>
    </citation>
    <scope>NUCLEOTIDE SEQUENCE [LARGE SCALE GENOMIC DNA]</scope>
    <source>
        <strain evidence="1 2">LMa1</strain>
    </source>
</reference>
<sequence length="238" mass="25993">MYVICREDETLTDSGAVRQKALKEINWYGSVTAGLPVTSGLQVYARVESLAHRLLENGVLQVNAVIKLFAVPGSGKKNGCFGQNGQPAVCFTGRVDTSTFIKLRPVKGPQDILSIRHRIKVEKTTARPGRISVIGSLKIEVEYLSPVSLNGRVTVFATGQPLKDAAIKVLDMNEERVLHETATGADGTYIFEGIETGTFLVHAEAEGFEPQEQIAVIMLQDTVNFVLHRRASEQKDAV</sequence>
<proteinExistence type="predicted"/>
<keyword evidence="2" id="KW-1185">Reference proteome</keyword>
<gene>
    <name evidence="1" type="ORF">A6M21_05450</name>
</gene>
<dbReference type="InterPro" id="IPR008969">
    <property type="entry name" value="CarboxyPept-like_regulatory"/>
</dbReference>
<dbReference type="STRING" id="1838280.A6M21_05450"/>
<dbReference type="Pfam" id="PF13620">
    <property type="entry name" value="CarboxypepD_reg"/>
    <property type="match status" value="1"/>
</dbReference>
<dbReference type="SUPFAM" id="SSF49464">
    <property type="entry name" value="Carboxypeptidase regulatory domain-like"/>
    <property type="match status" value="1"/>
</dbReference>
<evidence type="ECO:0008006" key="3">
    <source>
        <dbReference type="Google" id="ProtNLM"/>
    </source>
</evidence>
<evidence type="ECO:0000313" key="1">
    <source>
        <dbReference type="EMBL" id="OAT85566.1"/>
    </source>
</evidence>
<accession>A0A1B7LH98</accession>
<dbReference type="AlphaFoldDB" id="A0A1B7LH98"/>
<dbReference type="Proteomes" id="UP000078532">
    <property type="component" value="Unassembled WGS sequence"/>
</dbReference>